<comment type="caution">
    <text evidence="6">The sequence shown here is derived from an EMBL/GenBank/DDBJ whole genome shotgun (WGS) entry which is preliminary data.</text>
</comment>
<evidence type="ECO:0000256" key="4">
    <source>
        <dbReference type="ARBA" id="ARBA00022833"/>
    </source>
</evidence>
<dbReference type="InterPro" id="IPR004457">
    <property type="entry name" value="Znf_ZPR1"/>
</dbReference>
<feature type="domain" description="Zinc finger ZPR1-type" evidence="5">
    <location>
        <begin position="234"/>
        <end position="390"/>
    </location>
</feature>
<comment type="similarity">
    <text evidence="1">Belongs to the ZPR1 family.</text>
</comment>
<evidence type="ECO:0000256" key="1">
    <source>
        <dbReference type="ARBA" id="ARBA00008354"/>
    </source>
</evidence>
<evidence type="ECO:0000256" key="3">
    <source>
        <dbReference type="ARBA" id="ARBA00022771"/>
    </source>
</evidence>
<accession>A0ABR2VW28</accession>
<dbReference type="InterPro" id="IPR040141">
    <property type="entry name" value="ZPR1"/>
</dbReference>
<protein>
    <submittedName>
        <fullName evidence="6">Nucleolar zinc-finger protein</fullName>
    </submittedName>
</protein>
<dbReference type="SMART" id="SM00709">
    <property type="entry name" value="Zpr1"/>
    <property type="match status" value="2"/>
</dbReference>
<keyword evidence="4" id="KW-0862">Zinc</keyword>
<name>A0ABR2VW28_9FUNG</name>
<proteinExistence type="inferred from homology"/>
<evidence type="ECO:0000313" key="6">
    <source>
        <dbReference type="EMBL" id="KAK9707597.1"/>
    </source>
</evidence>
<keyword evidence="3 6" id="KW-0863">Zinc-finger</keyword>
<dbReference type="GO" id="GO:0008270">
    <property type="term" value="F:zinc ion binding"/>
    <property type="evidence" value="ECO:0007669"/>
    <property type="project" value="UniProtKB-KW"/>
</dbReference>
<dbReference type="InterPro" id="IPR056180">
    <property type="entry name" value="ZPR1_jr_dom"/>
</dbReference>
<keyword evidence="7" id="KW-1185">Reference proteome</keyword>
<dbReference type="Pfam" id="PF22794">
    <property type="entry name" value="jr-ZPR1"/>
    <property type="match status" value="2"/>
</dbReference>
<organism evidence="6 7">
    <name type="scientific">Basidiobolus ranarum</name>
    <dbReference type="NCBI Taxonomy" id="34480"/>
    <lineage>
        <taxon>Eukaryota</taxon>
        <taxon>Fungi</taxon>
        <taxon>Fungi incertae sedis</taxon>
        <taxon>Zoopagomycota</taxon>
        <taxon>Entomophthoromycotina</taxon>
        <taxon>Basidiobolomycetes</taxon>
        <taxon>Basidiobolales</taxon>
        <taxon>Basidiobolaceae</taxon>
        <taxon>Basidiobolus</taxon>
    </lineage>
</organism>
<dbReference type="Proteomes" id="UP001479436">
    <property type="component" value="Unassembled WGS sequence"/>
</dbReference>
<dbReference type="Pfam" id="PF03367">
    <property type="entry name" value="Zn_ribbon_ZPR1"/>
    <property type="match status" value="2"/>
</dbReference>
<keyword evidence="2" id="KW-0479">Metal-binding</keyword>
<gene>
    <name evidence="6" type="primary">ZPR1</name>
    <name evidence="6" type="ORF">K7432_010060</name>
</gene>
<dbReference type="EMBL" id="JASJQH010007540">
    <property type="protein sequence ID" value="KAK9707597.1"/>
    <property type="molecule type" value="Genomic_DNA"/>
</dbReference>
<evidence type="ECO:0000313" key="7">
    <source>
        <dbReference type="Proteomes" id="UP001479436"/>
    </source>
</evidence>
<evidence type="ECO:0000256" key="2">
    <source>
        <dbReference type="ARBA" id="ARBA00022723"/>
    </source>
</evidence>
<evidence type="ECO:0000259" key="5">
    <source>
        <dbReference type="SMART" id="SM00709"/>
    </source>
</evidence>
<dbReference type="InterPro" id="IPR042452">
    <property type="entry name" value="ZPR1_Znf1/2"/>
</dbReference>
<reference evidence="6 7" key="1">
    <citation type="submission" date="2023-04" db="EMBL/GenBank/DDBJ databases">
        <title>Genome of Basidiobolus ranarum AG-B5.</title>
        <authorList>
            <person name="Stajich J.E."/>
            <person name="Carter-House D."/>
            <person name="Gryganskyi A."/>
        </authorList>
    </citation>
    <scope>NUCLEOTIDE SEQUENCE [LARGE SCALE GENOMIC DNA]</scope>
    <source>
        <strain evidence="6 7">AG-B5</strain>
    </source>
</reference>
<dbReference type="PANTHER" id="PTHR10876">
    <property type="entry name" value="ZINC FINGER PROTEIN ZPR1"/>
    <property type="match status" value="1"/>
</dbReference>
<dbReference type="Gene3D" id="2.20.25.420">
    <property type="entry name" value="ZPR1, zinc finger domain"/>
    <property type="match status" value="2"/>
</dbReference>
<sequence length="425" mass="47730">MEITFSDIKADTPILEVESLCMSCEQNGKTRIMLTKIPHFKEVIIMSFQCSFCQDANTQVQYGGAIEEKGAEYTCTLNSKEDYARQIVRSEYASIRLHELDLELPNTSKKGVLTTLEGLMQRIMEDLSMEQPVRKVMNPEVYAKLEDLISKMKQHLSCYDPLTISIDDVSGNSFIESLSPPSLDPKLKVRFYTRSKQQNECLGLFDNKIPIEKPNECSSDIGSSAPSEIGVFKEPCYSCGVPSETRMCILKIPNFQEIIVMSTVCERCGYKNNEVKPSGSIAAHGKLITLSVKNSSDLSREVIKSDSCKIRIPELQFESILSPGKYTTIEGLLLDFKSHTPFLIGDSVSSEKKEKFARFVESLEKGMAIELGHELTLILDDPLGNTFVQSLNSTGDDLNLTVTEYVRSYEQNEEFGINDLKVENY</sequence>
<dbReference type="InterPro" id="IPR042451">
    <property type="entry name" value="ZPR1_A/B_dom"/>
</dbReference>
<dbReference type="PANTHER" id="PTHR10876:SF0">
    <property type="entry name" value="ZINC FINGER PROTEIN ZPR1"/>
    <property type="match status" value="1"/>
</dbReference>
<dbReference type="NCBIfam" id="TIGR00310">
    <property type="entry name" value="ZPR1_znf"/>
    <property type="match status" value="2"/>
</dbReference>
<feature type="domain" description="Zinc finger ZPR1-type" evidence="5">
    <location>
        <begin position="19"/>
        <end position="177"/>
    </location>
</feature>
<dbReference type="Gene3D" id="2.60.120.1040">
    <property type="entry name" value="ZPR1, A/B domain"/>
    <property type="match status" value="2"/>
</dbReference>